<organism evidence="1 2">
    <name type="scientific">Plakobranchus ocellatus</name>
    <dbReference type="NCBI Taxonomy" id="259542"/>
    <lineage>
        <taxon>Eukaryota</taxon>
        <taxon>Metazoa</taxon>
        <taxon>Spiralia</taxon>
        <taxon>Lophotrochozoa</taxon>
        <taxon>Mollusca</taxon>
        <taxon>Gastropoda</taxon>
        <taxon>Heterobranchia</taxon>
        <taxon>Euthyneura</taxon>
        <taxon>Panpulmonata</taxon>
        <taxon>Sacoglossa</taxon>
        <taxon>Placobranchoidea</taxon>
        <taxon>Plakobranchidae</taxon>
        <taxon>Plakobranchus</taxon>
    </lineage>
</organism>
<comment type="caution">
    <text evidence="1">The sequence shown here is derived from an EMBL/GenBank/DDBJ whole genome shotgun (WGS) entry which is preliminary data.</text>
</comment>
<reference evidence="1 2" key="1">
    <citation type="journal article" date="2021" name="Elife">
        <title>Chloroplast acquisition without the gene transfer in kleptoplastic sea slugs, Plakobranchus ocellatus.</title>
        <authorList>
            <person name="Maeda T."/>
            <person name="Takahashi S."/>
            <person name="Yoshida T."/>
            <person name="Shimamura S."/>
            <person name="Takaki Y."/>
            <person name="Nagai Y."/>
            <person name="Toyoda A."/>
            <person name="Suzuki Y."/>
            <person name="Arimoto A."/>
            <person name="Ishii H."/>
            <person name="Satoh N."/>
            <person name="Nishiyama T."/>
            <person name="Hasebe M."/>
            <person name="Maruyama T."/>
            <person name="Minagawa J."/>
            <person name="Obokata J."/>
            <person name="Shigenobu S."/>
        </authorList>
    </citation>
    <scope>NUCLEOTIDE SEQUENCE [LARGE SCALE GENOMIC DNA]</scope>
</reference>
<gene>
    <name evidence="1" type="ORF">PoB_005760600</name>
</gene>
<evidence type="ECO:0000313" key="2">
    <source>
        <dbReference type="Proteomes" id="UP000735302"/>
    </source>
</evidence>
<evidence type="ECO:0000313" key="1">
    <source>
        <dbReference type="EMBL" id="GFO31101.1"/>
    </source>
</evidence>
<name>A0AAV4CEB4_9GAST</name>
<keyword evidence="2" id="KW-1185">Reference proteome</keyword>
<proteinExistence type="predicted"/>
<dbReference type="EMBL" id="BLXT01006349">
    <property type="protein sequence ID" value="GFO31101.1"/>
    <property type="molecule type" value="Genomic_DNA"/>
</dbReference>
<dbReference type="Proteomes" id="UP000735302">
    <property type="component" value="Unassembled WGS sequence"/>
</dbReference>
<protein>
    <submittedName>
        <fullName evidence="1">Uncharacterized protein</fullName>
    </submittedName>
</protein>
<sequence length="109" mass="11151">MSSTILAEPETPPSFIEAADMGTVDAADAVNIWCAFRFSNVCHIMLCPSRILSICKTTAAIATTTTAAAVATTTTTIIKTAATATTTATAAAASSCSRGSTQKNDNPNF</sequence>
<accession>A0AAV4CEB4</accession>
<dbReference type="AlphaFoldDB" id="A0AAV4CEB4"/>